<evidence type="ECO:0000256" key="4">
    <source>
        <dbReference type="ARBA" id="ARBA00022553"/>
    </source>
</evidence>
<dbReference type="AlphaFoldDB" id="A0A7C9V7L5"/>
<dbReference type="InterPro" id="IPR011102">
    <property type="entry name" value="Sig_transdc_His_kinase_HWE"/>
</dbReference>
<name>A0A7C9V7L5_9HYPH</name>
<dbReference type="GO" id="GO:0007165">
    <property type="term" value="P:signal transduction"/>
    <property type="evidence" value="ECO:0007669"/>
    <property type="project" value="UniProtKB-ARBA"/>
</dbReference>
<dbReference type="InterPro" id="IPR006189">
    <property type="entry name" value="CHASE_dom"/>
</dbReference>
<keyword evidence="4" id="KW-0597">Phosphoprotein</keyword>
<dbReference type="Proteomes" id="UP000481252">
    <property type="component" value="Unassembled WGS sequence"/>
</dbReference>
<protein>
    <recommendedName>
        <fullName evidence="3">histidine kinase</fullName>
        <ecNumber evidence="3">2.7.13.3</ecNumber>
    </recommendedName>
</protein>
<dbReference type="Pfam" id="PF03924">
    <property type="entry name" value="CHASE"/>
    <property type="match status" value="1"/>
</dbReference>
<evidence type="ECO:0000256" key="13">
    <source>
        <dbReference type="SAM" id="SignalP"/>
    </source>
</evidence>
<dbReference type="PANTHER" id="PTHR41523">
    <property type="entry name" value="TWO-COMPONENT SYSTEM SENSOR PROTEIN"/>
    <property type="match status" value="1"/>
</dbReference>
<sequence>MSNSQARPLKKFLSVAVFLAVAAASLAMAGFAYHSSQEAARFKFAATVDDAMNRIESRLNLHLSLLRSTQALFKVRGREIGRTEFKAFFDALDVENNFKGLRGIGFLGIAKRGDEAQLEQDIRRIGGTEGSIYPPSELEWRTPIVLYEPLSEANISSLGYDMFTEEARRAAIEMAMTSGVPRATARIVLGENTGSAEKVPGFLVFASVDEDGSDTATGGVKPTVSGLVYVAFRTGDLFEAALGSAPLLPVHAEVFDGDASDDNLFYRSPTPPGAAYSEDFRVTRSIVLAGRPWTVRFRPTEGFSEPSSPTIPVMLGLFGLLLAGAIAMVARYQERAYNAAERLHETTEKSLLEKDLMLQEMKHRIKNSITRVLAMARQTAAHATDVNEFSTSFAARLQAMAASQDMLTRSRWQKADLGELLRIELGQVFGKDLPDDMLSGPVVLLNETTTQALGLTFHELATNALKYGEAGNTVGALKVKWRVHEEGGERRLGLTWTESGNKAISPPTRTGFGTKLIDMNITRELYGTIERDYRADGLLVQIDIPLKGLSKTRE</sequence>
<keyword evidence="11 12" id="KW-0472">Membrane</keyword>
<evidence type="ECO:0000259" key="14">
    <source>
        <dbReference type="PROSITE" id="PS50839"/>
    </source>
</evidence>
<comment type="caution">
    <text evidence="15">The sequence shown here is derived from an EMBL/GenBank/DDBJ whole genome shotgun (WGS) entry which is preliminary data.</text>
</comment>
<dbReference type="InterPro" id="IPR042240">
    <property type="entry name" value="CHASE_sf"/>
</dbReference>
<dbReference type="EC" id="2.7.13.3" evidence="3"/>
<evidence type="ECO:0000256" key="12">
    <source>
        <dbReference type="SAM" id="Phobius"/>
    </source>
</evidence>
<organism evidence="15 16">
    <name type="scientific">Mesorhizobium zhangyense</name>
    <dbReference type="NCBI Taxonomy" id="1776730"/>
    <lineage>
        <taxon>Bacteria</taxon>
        <taxon>Pseudomonadati</taxon>
        <taxon>Pseudomonadota</taxon>
        <taxon>Alphaproteobacteria</taxon>
        <taxon>Hyphomicrobiales</taxon>
        <taxon>Phyllobacteriaceae</taxon>
        <taxon>Mesorhizobium</taxon>
    </lineage>
</organism>
<evidence type="ECO:0000256" key="2">
    <source>
        <dbReference type="ARBA" id="ARBA00004370"/>
    </source>
</evidence>
<keyword evidence="16" id="KW-1185">Reference proteome</keyword>
<evidence type="ECO:0000256" key="11">
    <source>
        <dbReference type="ARBA" id="ARBA00023136"/>
    </source>
</evidence>
<reference evidence="15 16" key="1">
    <citation type="submission" date="2020-02" db="EMBL/GenBank/DDBJ databases">
        <title>Genome sequence of the type strain CGMCC 1.15528 of Mesorhizobium zhangyense.</title>
        <authorList>
            <person name="Gao J."/>
            <person name="Sun J."/>
        </authorList>
    </citation>
    <scope>NUCLEOTIDE SEQUENCE [LARGE SCALE GENOMIC DNA]</scope>
    <source>
        <strain evidence="15 16">CGMCC 1.15528</strain>
    </source>
</reference>
<evidence type="ECO:0000313" key="16">
    <source>
        <dbReference type="Proteomes" id="UP000481252"/>
    </source>
</evidence>
<evidence type="ECO:0000256" key="8">
    <source>
        <dbReference type="ARBA" id="ARBA00022777"/>
    </source>
</evidence>
<feature type="signal peptide" evidence="13">
    <location>
        <begin position="1"/>
        <end position="29"/>
    </location>
</feature>
<keyword evidence="13" id="KW-0732">Signal</keyword>
<feature type="domain" description="CHASE" evidence="14">
    <location>
        <begin position="76"/>
        <end position="296"/>
    </location>
</feature>
<keyword evidence="6 12" id="KW-0812">Transmembrane</keyword>
<evidence type="ECO:0000256" key="1">
    <source>
        <dbReference type="ARBA" id="ARBA00000085"/>
    </source>
</evidence>
<comment type="subcellular location">
    <subcellularLocation>
        <location evidence="2">Membrane</location>
    </subcellularLocation>
</comment>
<dbReference type="GO" id="GO:0016020">
    <property type="term" value="C:membrane"/>
    <property type="evidence" value="ECO:0007669"/>
    <property type="project" value="UniProtKB-SubCell"/>
</dbReference>
<dbReference type="GO" id="GO:0005524">
    <property type="term" value="F:ATP binding"/>
    <property type="evidence" value="ECO:0007669"/>
    <property type="project" value="UniProtKB-KW"/>
</dbReference>
<dbReference type="Pfam" id="PF07536">
    <property type="entry name" value="HWE_HK"/>
    <property type="match status" value="1"/>
</dbReference>
<feature type="chain" id="PRO_5028952655" description="histidine kinase" evidence="13">
    <location>
        <begin position="30"/>
        <end position="554"/>
    </location>
</feature>
<evidence type="ECO:0000256" key="3">
    <source>
        <dbReference type="ARBA" id="ARBA00012438"/>
    </source>
</evidence>
<dbReference type="InterPro" id="IPR036890">
    <property type="entry name" value="HATPase_C_sf"/>
</dbReference>
<evidence type="ECO:0000256" key="9">
    <source>
        <dbReference type="ARBA" id="ARBA00022840"/>
    </source>
</evidence>
<evidence type="ECO:0000313" key="15">
    <source>
        <dbReference type="EMBL" id="NGN42384.1"/>
    </source>
</evidence>
<keyword evidence="10 12" id="KW-1133">Transmembrane helix</keyword>
<feature type="transmembrane region" description="Helical" evidence="12">
    <location>
        <begin position="313"/>
        <end position="332"/>
    </location>
</feature>
<evidence type="ECO:0000256" key="7">
    <source>
        <dbReference type="ARBA" id="ARBA00022741"/>
    </source>
</evidence>
<dbReference type="SMART" id="SM00911">
    <property type="entry name" value="HWE_HK"/>
    <property type="match status" value="1"/>
</dbReference>
<dbReference type="GO" id="GO:0004673">
    <property type="term" value="F:protein histidine kinase activity"/>
    <property type="evidence" value="ECO:0007669"/>
    <property type="project" value="UniProtKB-EC"/>
</dbReference>
<dbReference type="SMART" id="SM01079">
    <property type="entry name" value="CHASE"/>
    <property type="match status" value="1"/>
</dbReference>
<keyword evidence="9" id="KW-0067">ATP-binding</keyword>
<dbReference type="Gene3D" id="3.30.450.350">
    <property type="entry name" value="CHASE domain"/>
    <property type="match status" value="1"/>
</dbReference>
<gene>
    <name evidence="15" type="ORF">G6N74_15045</name>
</gene>
<keyword evidence="8 15" id="KW-0418">Kinase</keyword>
<keyword evidence="5" id="KW-0808">Transferase</keyword>
<proteinExistence type="predicted"/>
<evidence type="ECO:0000256" key="6">
    <source>
        <dbReference type="ARBA" id="ARBA00022692"/>
    </source>
</evidence>
<keyword evidence="7" id="KW-0547">Nucleotide-binding</keyword>
<evidence type="ECO:0000256" key="5">
    <source>
        <dbReference type="ARBA" id="ARBA00022679"/>
    </source>
</evidence>
<comment type="catalytic activity">
    <reaction evidence="1">
        <text>ATP + protein L-histidine = ADP + protein N-phospho-L-histidine.</text>
        <dbReference type="EC" id="2.7.13.3"/>
    </reaction>
</comment>
<dbReference type="PROSITE" id="PS50839">
    <property type="entry name" value="CHASE"/>
    <property type="match status" value="1"/>
</dbReference>
<dbReference type="RefSeq" id="WP_165118666.1">
    <property type="nucleotide sequence ID" value="NZ_JAAKZG010000005.1"/>
</dbReference>
<evidence type="ECO:0000256" key="10">
    <source>
        <dbReference type="ARBA" id="ARBA00022989"/>
    </source>
</evidence>
<dbReference type="EMBL" id="JAAKZG010000005">
    <property type="protein sequence ID" value="NGN42384.1"/>
    <property type="molecule type" value="Genomic_DNA"/>
</dbReference>
<dbReference type="Gene3D" id="3.30.565.10">
    <property type="entry name" value="Histidine kinase-like ATPase, C-terminal domain"/>
    <property type="match status" value="1"/>
</dbReference>
<accession>A0A7C9V7L5</accession>
<dbReference type="PANTHER" id="PTHR41523:SF8">
    <property type="entry name" value="ETHYLENE RESPONSE SENSOR PROTEIN"/>
    <property type="match status" value="1"/>
</dbReference>